<dbReference type="PRINTS" id="PR00038">
    <property type="entry name" value="HTHLUXR"/>
</dbReference>
<dbReference type="Gene3D" id="1.10.10.10">
    <property type="entry name" value="Winged helix-like DNA-binding domain superfamily/Winged helix DNA-binding domain"/>
    <property type="match status" value="1"/>
</dbReference>
<dbReference type="InterPro" id="IPR039420">
    <property type="entry name" value="WalR-like"/>
</dbReference>
<dbReference type="KEGG" id="dmr:Deima_0982"/>
<dbReference type="STRING" id="709986.Deima_0982"/>
<dbReference type="SUPFAM" id="SSF46894">
    <property type="entry name" value="C-terminal effector domain of the bipartite response regulators"/>
    <property type="match status" value="1"/>
</dbReference>
<evidence type="ECO:0000259" key="2">
    <source>
        <dbReference type="PROSITE" id="PS50043"/>
    </source>
</evidence>
<gene>
    <name evidence="3" type="ordered locus">Deima_0982</name>
</gene>
<keyword evidence="4" id="KW-1185">Reference proteome</keyword>
<dbReference type="PROSITE" id="PS50043">
    <property type="entry name" value="HTH_LUXR_2"/>
    <property type="match status" value="1"/>
</dbReference>
<accession>E8U6E6</accession>
<evidence type="ECO:0000313" key="3">
    <source>
        <dbReference type="EMBL" id="ADV66635.1"/>
    </source>
</evidence>
<feature type="domain" description="HTH luxR-type" evidence="2">
    <location>
        <begin position="118"/>
        <end position="183"/>
    </location>
</feature>
<dbReference type="Proteomes" id="UP000008635">
    <property type="component" value="Chromosome"/>
</dbReference>
<dbReference type="GO" id="GO:0003677">
    <property type="term" value="F:DNA binding"/>
    <property type="evidence" value="ECO:0007669"/>
    <property type="project" value="UniProtKB-KW"/>
</dbReference>
<dbReference type="Pfam" id="PF00196">
    <property type="entry name" value="GerE"/>
    <property type="match status" value="1"/>
</dbReference>
<dbReference type="CDD" id="cd06170">
    <property type="entry name" value="LuxR_C_like"/>
    <property type="match status" value="1"/>
</dbReference>
<evidence type="ECO:0000256" key="1">
    <source>
        <dbReference type="ARBA" id="ARBA00023125"/>
    </source>
</evidence>
<dbReference type="GO" id="GO:0006355">
    <property type="term" value="P:regulation of DNA-templated transcription"/>
    <property type="evidence" value="ECO:0007669"/>
    <property type="project" value="InterPro"/>
</dbReference>
<dbReference type="PANTHER" id="PTHR43214">
    <property type="entry name" value="TWO-COMPONENT RESPONSE REGULATOR"/>
    <property type="match status" value="1"/>
</dbReference>
<dbReference type="InterPro" id="IPR016032">
    <property type="entry name" value="Sig_transdc_resp-reg_C-effctor"/>
</dbReference>
<dbReference type="PANTHER" id="PTHR43214:SF42">
    <property type="entry name" value="TRANSCRIPTIONAL REGULATORY PROTEIN DESR"/>
    <property type="match status" value="1"/>
</dbReference>
<dbReference type="RefSeq" id="WP_013556140.1">
    <property type="nucleotide sequence ID" value="NC_014958.1"/>
</dbReference>
<name>E8U6E6_DEIML</name>
<dbReference type="HOGENOM" id="CLU_124878_0_0_0"/>
<dbReference type="eggNOG" id="COG2197">
    <property type="taxonomic scope" value="Bacteria"/>
</dbReference>
<sequence length="186" mass="20722">MQTLTTLTAPPERLLLVPSVESGLAELTRPVRDLLHAQALPPESAHLRIVLDAPWGYALDVLQTDATNAVVITRSPVREYLEDLWECGPAVLIAHPDSDPDLIDVLRRASVGDRWRDTPPGRPVLTPAERAVLRYVARGLSNKQIARRLDVIEGTVQNALSKIFQKLRVANRTQAALYYWGRLPRA</sequence>
<dbReference type="SMART" id="SM00421">
    <property type="entry name" value="HTH_LUXR"/>
    <property type="match status" value="1"/>
</dbReference>
<proteinExistence type="predicted"/>
<keyword evidence="1" id="KW-0238">DNA-binding</keyword>
<protein>
    <submittedName>
        <fullName evidence="3">Transcriptional regulator, LuxR family</fullName>
    </submittedName>
</protein>
<reference evidence="3 4" key="1">
    <citation type="journal article" date="2011" name="Stand. Genomic Sci.">
        <title>Complete genome sequence of Deinococcus maricopensis type strain (LB-34).</title>
        <authorList>
            <person name="Pukall R."/>
            <person name="Zeytun A."/>
            <person name="Lucas S."/>
            <person name="Lapidus A."/>
            <person name="Hammon N."/>
            <person name="Deshpande S."/>
            <person name="Nolan M."/>
            <person name="Cheng J.F."/>
            <person name="Pitluck S."/>
            <person name="Liolios K."/>
            <person name="Pagani I."/>
            <person name="Mikhailova N."/>
            <person name="Ivanova N."/>
            <person name="Mavromatis K."/>
            <person name="Pati A."/>
            <person name="Tapia R."/>
            <person name="Han C."/>
            <person name="Goodwin L."/>
            <person name="Chen A."/>
            <person name="Palaniappan K."/>
            <person name="Land M."/>
            <person name="Hauser L."/>
            <person name="Chang Y.J."/>
            <person name="Jeffries C.D."/>
            <person name="Brambilla E.M."/>
            <person name="Rohde M."/>
            <person name="Goker M."/>
            <person name="Detter J.C."/>
            <person name="Woyke T."/>
            <person name="Bristow J."/>
            <person name="Eisen J.A."/>
            <person name="Markowitz V."/>
            <person name="Hugenholtz P."/>
            <person name="Kyrpides N.C."/>
            <person name="Klenk H.P."/>
        </authorList>
    </citation>
    <scope>NUCLEOTIDE SEQUENCE [LARGE SCALE GENOMIC DNA]</scope>
    <source>
        <strain evidence="4">DSM 21211 / LMG 22137 / NRRL B-23946 / LB-34</strain>
    </source>
</reference>
<evidence type="ECO:0000313" key="4">
    <source>
        <dbReference type="Proteomes" id="UP000008635"/>
    </source>
</evidence>
<dbReference type="EMBL" id="CP002454">
    <property type="protein sequence ID" value="ADV66635.1"/>
    <property type="molecule type" value="Genomic_DNA"/>
</dbReference>
<organism evidence="3 4">
    <name type="scientific">Deinococcus maricopensis (strain DSM 21211 / LMG 22137 / NRRL B-23946 / LB-34)</name>
    <dbReference type="NCBI Taxonomy" id="709986"/>
    <lineage>
        <taxon>Bacteria</taxon>
        <taxon>Thermotogati</taxon>
        <taxon>Deinococcota</taxon>
        <taxon>Deinococci</taxon>
        <taxon>Deinococcales</taxon>
        <taxon>Deinococcaceae</taxon>
        <taxon>Deinococcus</taxon>
    </lineage>
</organism>
<dbReference type="AlphaFoldDB" id="E8U6E6"/>
<reference evidence="4" key="2">
    <citation type="submission" date="2011-01" db="EMBL/GenBank/DDBJ databases">
        <title>The complete genome of Deinococcus maricopensis DSM 21211.</title>
        <authorList>
            <consortium name="US DOE Joint Genome Institute (JGI-PGF)"/>
            <person name="Lucas S."/>
            <person name="Copeland A."/>
            <person name="Lapidus A."/>
            <person name="Goodwin L."/>
            <person name="Pitluck S."/>
            <person name="Kyrpides N."/>
            <person name="Mavromatis K."/>
            <person name="Pagani I."/>
            <person name="Ivanova N."/>
            <person name="Ovchinnikova G."/>
            <person name="Zeytun A."/>
            <person name="Detter J.C."/>
            <person name="Han C."/>
            <person name="Land M."/>
            <person name="Hauser L."/>
            <person name="Markowitz V."/>
            <person name="Cheng J.-F."/>
            <person name="Hugenholtz P."/>
            <person name="Woyke T."/>
            <person name="Wu D."/>
            <person name="Pukall R."/>
            <person name="Gehrich-Schroeter G."/>
            <person name="Brambilla E."/>
            <person name="Klenk H.-P."/>
            <person name="Eisen J.A."/>
        </authorList>
    </citation>
    <scope>NUCLEOTIDE SEQUENCE [LARGE SCALE GENOMIC DNA]</scope>
    <source>
        <strain evidence="4">DSM 21211 / LMG 22137 / NRRL B-23946 / LB-34</strain>
    </source>
</reference>
<dbReference type="InterPro" id="IPR036388">
    <property type="entry name" value="WH-like_DNA-bd_sf"/>
</dbReference>
<dbReference type="InterPro" id="IPR000792">
    <property type="entry name" value="Tscrpt_reg_LuxR_C"/>
</dbReference>
<dbReference type="OrthoDB" id="67136at2"/>